<accession>A0A6J7RX10</accession>
<keyword evidence="1" id="KW-0812">Transmembrane</keyword>
<protein>
    <submittedName>
        <fullName evidence="2">Unannotated protein</fullName>
    </submittedName>
</protein>
<organism evidence="2">
    <name type="scientific">freshwater metagenome</name>
    <dbReference type="NCBI Taxonomy" id="449393"/>
    <lineage>
        <taxon>unclassified sequences</taxon>
        <taxon>metagenomes</taxon>
        <taxon>ecological metagenomes</taxon>
    </lineage>
</organism>
<keyword evidence="1" id="KW-0472">Membrane</keyword>
<name>A0A6J7RX10_9ZZZZ</name>
<sequence length="499" mass="55473">MNLLLATIIAFFVCAPGFAAQKKYKQSDYQIPGLAEEGIGNPEINIERAAQFIQTTTAVAISPLLVVGGKGFLKWYRASADSRASLPFLSHPYVWGLFLGVGIFFIINSFIGTFIPILKKPMDFIEPLEHAVSGLLIGLPFILSMVVPAITSTSQLFEVPTASIAGIVFPFFGAVTWASATVTTIVWTIAVVVCFLSVWAFSQFMNLLIVLSPWGGIDLGLRLCKGVVLAAIFLAGFISPWLSIFICLLIITFSLFIIRFTLRACRYISYLATDFMMGHFYPYQGDSGRVKACAISRIGTIKKRSVGWIDMYEDRVARFQQGRDQYFDLPSGLELRDGFLGAIIFDPSKETEGDLFRISKRYRLKYVELSQRLQLAYSPPMTPLEPITTISYPNDPSGTDQVVVKDEPKHVRITPMAIWGYIKYGFASYMLFSNKNAPVGRLPVERKSSSSDGVILSTASFINKIAGPKTFFFRTDEEKKSSLEYWAEVAKSGARAFRG</sequence>
<evidence type="ECO:0000313" key="2">
    <source>
        <dbReference type="EMBL" id="CAB5033266.1"/>
    </source>
</evidence>
<dbReference type="EMBL" id="CAFBPZ010000002">
    <property type="protein sequence ID" value="CAB5033266.1"/>
    <property type="molecule type" value="Genomic_DNA"/>
</dbReference>
<feature type="transmembrane region" description="Helical" evidence="1">
    <location>
        <begin position="229"/>
        <end position="258"/>
    </location>
</feature>
<feature type="transmembrane region" description="Helical" evidence="1">
    <location>
        <begin position="130"/>
        <end position="150"/>
    </location>
</feature>
<feature type="transmembrane region" description="Helical" evidence="1">
    <location>
        <begin position="93"/>
        <end position="118"/>
    </location>
</feature>
<keyword evidence="1" id="KW-1133">Transmembrane helix</keyword>
<proteinExistence type="predicted"/>
<reference evidence="2" key="1">
    <citation type="submission" date="2020-05" db="EMBL/GenBank/DDBJ databases">
        <authorList>
            <person name="Chiriac C."/>
            <person name="Salcher M."/>
            <person name="Ghai R."/>
            <person name="Kavagutti S V."/>
        </authorList>
    </citation>
    <scope>NUCLEOTIDE SEQUENCE</scope>
</reference>
<gene>
    <name evidence="2" type="ORF">UFOPK4237_00054</name>
</gene>
<feature type="transmembrane region" description="Helical" evidence="1">
    <location>
        <begin position="185"/>
        <end position="209"/>
    </location>
</feature>
<dbReference type="AlphaFoldDB" id="A0A6J7RX10"/>
<evidence type="ECO:0000256" key="1">
    <source>
        <dbReference type="SAM" id="Phobius"/>
    </source>
</evidence>